<feature type="transmembrane region" description="Helical" evidence="1">
    <location>
        <begin position="163"/>
        <end position="182"/>
    </location>
</feature>
<feature type="transmembrane region" description="Helical" evidence="1">
    <location>
        <begin position="24"/>
        <end position="45"/>
    </location>
</feature>
<name>A0A381R223_9ZZZZ</name>
<keyword evidence="1" id="KW-0812">Transmembrane</keyword>
<organism evidence="2">
    <name type="scientific">marine metagenome</name>
    <dbReference type="NCBI Taxonomy" id="408172"/>
    <lineage>
        <taxon>unclassified sequences</taxon>
        <taxon>metagenomes</taxon>
        <taxon>ecological metagenomes</taxon>
    </lineage>
</organism>
<accession>A0A381R223</accession>
<gene>
    <name evidence="2" type="ORF">METZ01_LOCUS36751</name>
</gene>
<feature type="transmembrane region" description="Helical" evidence="1">
    <location>
        <begin position="57"/>
        <end position="74"/>
    </location>
</feature>
<feature type="transmembrane region" description="Helical" evidence="1">
    <location>
        <begin position="141"/>
        <end position="157"/>
    </location>
</feature>
<keyword evidence="1" id="KW-0472">Membrane</keyword>
<evidence type="ECO:0000313" key="2">
    <source>
        <dbReference type="EMBL" id="SUZ83897.1"/>
    </source>
</evidence>
<keyword evidence="1" id="KW-1133">Transmembrane helix</keyword>
<protein>
    <submittedName>
        <fullName evidence="2">Uncharacterized protein</fullName>
    </submittedName>
</protein>
<reference evidence="2" key="1">
    <citation type="submission" date="2018-05" db="EMBL/GenBank/DDBJ databases">
        <authorList>
            <person name="Lanie J.A."/>
            <person name="Ng W.-L."/>
            <person name="Kazmierczak K.M."/>
            <person name="Andrzejewski T.M."/>
            <person name="Davidsen T.M."/>
            <person name="Wayne K.J."/>
            <person name="Tettelin H."/>
            <person name="Glass J.I."/>
            <person name="Rusch D."/>
            <person name="Podicherti R."/>
            <person name="Tsui H.-C.T."/>
            <person name="Winkler M.E."/>
        </authorList>
    </citation>
    <scope>NUCLEOTIDE SEQUENCE</scope>
</reference>
<evidence type="ECO:0000256" key="1">
    <source>
        <dbReference type="SAM" id="Phobius"/>
    </source>
</evidence>
<dbReference type="AlphaFoldDB" id="A0A381R223"/>
<sequence length="189" mass="21593">MNSTDQIKLINDTINKTRENLKPLSFNLIFWGLFINVMSIIHYLFPSLIEQTDHSATIYWVGLPLLGMIYMTRWNIKIGKKQGYETIMSRTIRIIWTVFGFGWLLIALTSIRLEFAVAPMILFLLGLVLTMTGMIIKFKPLTIGGMVLFVFVFDLILDPGQNYLIVNMIGVTLGLLIPGIMLSRMKTNE</sequence>
<proteinExistence type="predicted"/>
<dbReference type="EMBL" id="UINC01001571">
    <property type="protein sequence ID" value="SUZ83897.1"/>
    <property type="molecule type" value="Genomic_DNA"/>
</dbReference>
<feature type="transmembrane region" description="Helical" evidence="1">
    <location>
        <begin position="94"/>
        <end position="111"/>
    </location>
</feature>